<dbReference type="HOGENOM" id="CLU_071454_2_1_9"/>
<dbReference type="AlphaFoldDB" id="B8D2F3"/>
<dbReference type="Proteomes" id="UP000000719">
    <property type="component" value="Chromosome"/>
</dbReference>
<dbReference type="KEGG" id="hor:Hore_06230"/>
<name>B8D2F3_HALOH</name>
<evidence type="ECO:0000313" key="3">
    <source>
        <dbReference type="Proteomes" id="UP000000719"/>
    </source>
</evidence>
<accession>B8D2F3</accession>
<reference evidence="2 3" key="1">
    <citation type="journal article" date="2009" name="PLoS ONE">
        <title>Genome analysis of the anaerobic thermohalophilic bacterium Halothermothrix orenii.</title>
        <authorList>
            <person name="Mavromatis K."/>
            <person name="Ivanova N."/>
            <person name="Anderson I."/>
            <person name="Lykidis A."/>
            <person name="Hooper S.D."/>
            <person name="Sun H."/>
            <person name="Kunin V."/>
            <person name="Lapidus A."/>
            <person name="Hugenholtz P."/>
            <person name="Patel B."/>
            <person name="Kyrpides N.C."/>
        </authorList>
    </citation>
    <scope>NUCLEOTIDE SEQUENCE [LARGE SCALE GENOMIC DNA]</scope>
    <source>
        <strain evidence="3">H 168 / OCM 544 / DSM 9562</strain>
    </source>
</reference>
<proteinExistence type="predicted"/>
<keyword evidence="1" id="KW-0472">Membrane</keyword>
<dbReference type="EMBL" id="CP001098">
    <property type="protein sequence ID" value="ACL69380.1"/>
    <property type="molecule type" value="Genomic_DNA"/>
</dbReference>
<dbReference type="OrthoDB" id="1634070at2"/>
<sequence>MGVLNDLNSIFGKEKGNKLLRNIVILGMVGTLLLLFGDIFSSNPQPVTDNKPVITEEKNNYLTYEESLSKELEEIISVMSGVGKVKVQVYTLKGPEYSYVYDQNITNKITEETDQNGGQRQIQEDTTEKSLVVLQDAAGGEEPLISTKQSPVISGVLIVAQGAEDSEIKYNITKSVSRLLDIPVHKISVLPYKRR</sequence>
<dbReference type="eggNOG" id="ENOG50330Z5">
    <property type="taxonomic scope" value="Bacteria"/>
</dbReference>
<keyword evidence="1" id="KW-1133">Transmembrane helix</keyword>
<protein>
    <submittedName>
        <fullName evidence="2">Sporulation stage III protein AG</fullName>
    </submittedName>
</protein>
<feature type="transmembrane region" description="Helical" evidence="1">
    <location>
        <begin position="19"/>
        <end position="40"/>
    </location>
</feature>
<organism evidence="2 3">
    <name type="scientific">Halothermothrix orenii (strain H 168 / OCM 544 / DSM 9562)</name>
    <dbReference type="NCBI Taxonomy" id="373903"/>
    <lineage>
        <taxon>Bacteria</taxon>
        <taxon>Bacillati</taxon>
        <taxon>Bacillota</taxon>
        <taxon>Clostridia</taxon>
        <taxon>Halanaerobiales</taxon>
        <taxon>Halothermotrichaceae</taxon>
        <taxon>Halothermothrix</taxon>
    </lineage>
</organism>
<evidence type="ECO:0000313" key="2">
    <source>
        <dbReference type="EMBL" id="ACL69380.1"/>
    </source>
</evidence>
<keyword evidence="1" id="KW-0812">Transmembrane</keyword>
<gene>
    <name evidence="2" type="ordered locus">Hore_06230</name>
</gene>
<keyword evidence="3" id="KW-1185">Reference proteome</keyword>
<dbReference type="RefSeq" id="WP_012635568.1">
    <property type="nucleotide sequence ID" value="NC_011899.1"/>
</dbReference>
<evidence type="ECO:0000256" key="1">
    <source>
        <dbReference type="SAM" id="Phobius"/>
    </source>
</evidence>
<dbReference type="STRING" id="373903.Hore_06230"/>